<evidence type="ECO:0000313" key="3">
    <source>
        <dbReference type="EMBL" id="KAK9814045.1"/>
    </source>
</evidence>
<dbReference type="AlphaFoldDB" id="A0AAW1PW88"/>
<dbReference type="InterPro" id="IPR036865">
    <property type="entry name" value="CRAL-TRIO_dom_sf"/>
</dbReference>
<dbReference type="Proteomes" id="UP001465755">
    <property type="component" value="Unassembled WGS sequence"/>
</dbReference>
<dbReference type="Pfam" id="PF00650">
    <property type="entry name" value="CRAL_TRIO"/>
    <property type="match status" value="1"/>
</dbReference>
<name>A0AAW1PW88_9CHLO</name>
<accession>A0AAW1PW88</accession>
<dbReference type="PROSITE" id="PS50191">
    <property type="entry name" value="CRAL_TRIO"/>
    <property type="match status" value="1"/>
</dbReference>
<feature type="region of interest" description="Disordered" evidence="1">
    <location>
        <begin position="256"/>
        <end position="278"/>
    </location>
</feature>
<evidence type="ECO:0000256" key="1">
    <source>
        <dbReference type="SAM" id="MobiDB-lite"/>
    </source>
</evidence>
<organism evidence="3 4">
    <name type="scientific">Symbiochloris irregularis</name>
    <dbReference type="NCBI Taxonomy" id="706552"/>
    <lineage>
        <taxon>Eukaryota</taxon>
        <taxon>Viridiplantae</taxon>
        <taxon>Chlorophyta</taxon>
        <taxon>core chlorophytes</taxon>
        <taxon>Trebouxiophyceae</taxon>
        <taxon>Trebouxiales</taxon>
        <taxon>Trebouxiaceae</taxon>
        <taxon>Symbiochloris</taxon>
    </lineage>
</organism>
<gene>
    <name evidence="3" type="ORF">WJX73_010170</name>
</gene>
<dbReference type="InterPro" id="IPR001251">
    <property type="entry name" value="CRAL-TRIO_dom"/>
</dbReference>
<dbReference type="PANTHER" id="PTHR46277">
    <property type="entry name" value="OS03G0850700 PROTEIN"/>
    <property type="match status" value="1"/>
</dbReference>
<dbReference type="SMART" id="SM00516">
    <property type="entry name" value="SEC14"/>
    <property type="match status" value="1"/>
</dbReference>
<dbReference type="PANTHER" id="PTHR46277:SF3">
    <property type="entry name" value="BINDING PROTEIN, PUTATIVE-RELATED"/>
    <property type="match status" value="1"/>
</dbReference>
<feature type="domain" description="CRAL-TRIO" evidence="2">
    <location>
        <begin position="79"/>
        <end position="244"/>
    </location>
</feature>
<dbReference type="Gene3D" id="3.40.525.10">
    <property type="entry name" value="CRAL-TRIO lipid binding domain"/>
    <property type="match status" value="1"/>
</dbReference>
<comment type="caution">
    <text evidence="3">The sequence shown here is derived from an EMBL/GenBank/DDBJ whole genome shotgun (WGS) entry which is preliminary data.</text>
</comment>
<proteinExistence type="predicted"/>
<evidence type="ECO:0000259" key="2">
    <source>
        <dbReference type="PROSITE" id="PS50191"/>
    </source>
</evidence>
<evidence type="ECO:0000313" key="4">
    <source>
        <dbReference type="Proteomes" id="UP001465755"/>
    </source>
</evidence>
<dbReference type="CDD" id="cd00170">
    <property type="entry name" value="SEC14"/>
    <property type="match status" value="1"/>
</dbReference>
<feature type="region of interest" description="Disordered" evidence="1">
    <location>
        <begin position="58"/>
        <end position="79"/>
    </location>
</feature>
<dbReference type="EMBL" id="JALJOQ010000002">
    <property type="protein sequence ID" value="KAK9814045.1"/>
    <property type="molecule type" value="Genomic_DNA"/>
</dbReference>
<protein>
    <recommendedName>
        <fullName evidence="2">CRAL-TRIO domain-containing protein</fullName>
    </recommendedName>
</protein>
<reference evidence="3 4" key="1">
    <citation type="journal article" date="2024" name="Nat. Commun.">
        <title>Phylogenomics reveals the evolutionary origins of lichenization in chlorophyte algae.</title>
        <authorList>
            <person name="Puginier C."/>
            <person name="Libourel C."/>
            <person name="Otte J."/>
            <person name="Skaloud P."/>
            <person name="Haon M."/>
            <person name="Grisel S."/>
            <person name="Petersen M."/>
            <person name="Berrin J.G."/>
            <person name="Delaux P.M."/>
            <person name="Dal Grande F."/>
            <person name="Keller J."/>
        </authorList>
    </citation>
    <scope>NUCLEOTIDE SEQUENCE [LARGE SCALE GENOMIC DNA]</scope>
    <source>
        <strain evidence="3 4">SAG 2036</strain>
    </source>
</reference>
<sequence>MVQCQKEDDTAFGTPAELSQPWWNEPLCRLKGAPVNLKISCSTPLGDLWVTIPLRRGRPKRKPRQAPAVSLPAGNEVPEDSIRRPLEEHKVFLQGCDTHGRPVILVLGQRHFTATRDLTETLQLIIYALDNTVALSDLTLNPDQQIICLFDLGGVRMRNVDVAALRMVFDLVQNHYPEHLAAMWFLNAPFVFRTAWRGISPFIQPSTREKIAFLEGERGRETLQTNISGKVLPMAYGGDAELVPIQDAVAIQRRMSSKLASKQRSSKGSHKAKDVAKARGVSMARVAKRWAGVTGRFFKRHNPGPPVATAFKSWFGAKQAGGKPGRIRTSISHISRAMSERLSIATPRGLRSPREGAQGMVRGLSKVTPVAVAALVLTMICSLSQGAVQLARDVPQLLAGIRLPDAANFGGQGNEM</sequence>
<dbReference type="SUPFAM" id="SSF52087">
    <property type="entry name" value="CRAL/TRIO domain"/>
    <property type="match status" value="1"/>
</dbReference>
<keyword evidence="4" id="KW-1185">Reference proteome</keyword>